<evidence type="ECO:0000256" key="2">
    <source>
        <dbReference type="ARBA" id="ARBA00023125"/>
    </source>
</evidence>
<keyword evidence="3" id="KW-0804">Transcription</keyword>
<accession>A0A7Y9XQB4</accession>
<evidence type="ECO:0000259" key="4">
    <source>
        <dbReference type="PROSITE" id="PS51118"/>
    </source>
</evidence>
<dbReference type="PANTHER" id="PTHR33204">
    <property type="entry name" value="TRANSCRIPTIONAL REGULATOR, MARR FAMILY"/>
    <property type="match status" value="1"/>
</dbReference>
<comment type="caution">
    <text evidence="5">The sequence shown here is derived from an EMBL/GenBank/DDBJ whole genome shotgun (WGS) entry which is preliminary data.</text>
</comment>
<evidence type="ECO:0000313" key="6">
    <source>
        <dbReference type="Proteomes" id="UP000578688"/>
    </source>
</evidence>
<dbReference type="InterPro" id="IPR002577">
    <property type="entry name" value="HTH_HxlR"/>
</dbReference>
<feature type="domain" description="HTH hxlR-type" evidence="4">
    <location>
        <begin position="11"/>
        <end position="109"/>
    </location>
</feature>
<dbReference type="InterPro" id="IPR036388">
    <property type="entry name" value="WH-like_DNA-bd_sf"/>
</dbReference>
<dbReference type="EMBL" id="JACBYV010000001">
    <property type="protein sequence ID" value="NYH74192.1"/>
    <property type="molecule type" value="Genomic_DNA"/>
</dbReference>
<keyword evidence="6" id="KW-1185">Reference proteome</keyword>
<dbReference type="Gene3D" id="1.10.10.10">
    <property type="entry name" value="Winged helix-like DNA-binding domain superfamily/Winged helix DNA-binding domain"/>
    <property type="match status" value="1"/>
</dbReference>
<proteinExistence type="predicted"/>
<reference evidence="5 6" key="1">
    <citation type="submission" date="2020-07" db="EMBL/GenBank/DDBJ databases">
        <title>Genomic analyses of the natural microbiome of Caenorhabditis elegans.</title>
        <authorList>
            <person name="Samuel B."/>
        </authorList>
    </citation>
    <scope>NUCLEOTIDE SEQUENCE [LARGE SCALE GENOMIC DNA]</scope>
    <source>
        <strain evidence="5 6">BIGb0408</strain>
    </source>
</reference>
<dbReference type="GO" id="GO:0003677">
    <property type="term" value="F:DNA binding"/>
    <property type="evidence" value="ECO:0007669"/>
    <property type="project" value="UniProtKB-KW"/>
</dbReference>
<dbReference type="AlphaFoldDB" id="A0A7Y9XQB4"/>
<dbReference type="RefSeq" id="WP_042551740.1">
    <property type="nucleotide sequence ID" value="NZ_JACBYV010000001.1"/>
</dbReference>
<gene>
    <name evidence="5" type="ORF">FHR27_002802</name>
</gene>
<sequence length="118" mass="13127">MKFYGDEAIQKPVRELLNRVGDSWSSLILCALDEGPLRFSALARAIPQISRRMLAKTLRSLEQDGLLSRTVFPTKPPSVSYELTALGQSLLPHLGALALWALDNHEKVQAARAQYLPE</sequence>
<keyword evidence="1" id="KW-0805">Transcription regulation</keyword>
<protein>
    <submittedName>
        <fullName evidence="5">DNA-binding HxlR family transcriptional regulator</fullName>
    </submittedName>
</protein>
<organism evidence="5 6">
    <name type="scientific">Phytopseudomonas flavescens</name>
    <dbReference type="NCBI Taxonomy" id="29435"/>
    <lineage>
        <taxon>Bacteria</taxon>
        <taxon>Pseudomonadati</taxon>
        <taxon>Pseudomonadota</taxon>
        <taxon>Gammaproteobacteria</taxon>
        <taxon>Pseudomonadales</taxon>
        <taxon>Pseudomonadaceae</taxon>
        <taxon>Phytopseudomonas</taxon>
    </lineage>
</organism>
<evidence type="ECO:0000313" key="5">
    <source>
        <dbReference type="EMBL" id="NYH74192.1"/>
    </source>
</evidence>
<name>A0A7Y9XQB4_9GAMM</name>
<dbReference type="InterPro" id="IPR036390">
    <property type="entry name" value="WH_DNA-bd_sf"/>
</dbReference>
<dbReference type="Pfam" id="PF01638">
    <property type="entry name" value="HxlR"/>
    <property type="match status" value="1"/>
</dbReference>
<keyword evidence="2 5" id="KW-0238">DNA-binding</keyword>
<dbReference type="PROSITE" id="PS51118">
    <property type="entry name" value="HTH_HXLR"/>
    <property type="match status" value="1"/>
</dbReference>
<evidence type="ECO:0000256" key="1">
    <source>
        <dbReference type="ARBA" id="ARBA00023015"/>
    </source>
</evidence>
<dbReference type="Proteomes" id="UP000578688">
    <property type="component" value="Unassembled WGS sequence"/>
</dbReference>
<dbReference type="PANTHER" id="PTHR33204:SF39">
    <property type="entry name" value="TRANSCRIPTIONAL REGULATORY PROTEIN"/>
    <property type="match status" value="1"/>
</dbReference>
<dbReference type="SUPFAM" id="SSF46785">
    <property type="entry name" value="Winged helix' DNA-binding domain"/>
    <property type="match status" value="1"/>
</dbReference>
<evidence type="ECO:0000256" key="3">
    <source>
        <dbReference type="ARBA" id="ARBA00023163"/>
    </source>
</evidence>